<organism evidence="1 2">
    <name type="scientific">Blastomyces percursus</name>
    <dbReference type="NCBI Taxonomy" id="1658174"/>
    <lineage>
        <taxon>Eukaryota</taxon>
        <taxon>Fungi</taxon>
        <taxon>Dikarya</taxon>
        <taxon>Ascomycota</taxon>
        <taxon>Pezizomycotina</taxon>
        <taxon>Eurotiomycetes</taxon>
        <taxon>Eurotiomycetidae</taxon>
        <taxon>Onygenales</taxon>
        <taxon>Ajellomycetaceae</taxon>
        <taxon>Blastomyces</taxon>
    </lineage>
</organism>
<comment type="caution">
    <text evidence="1">The sequence shown here is derived from an EMBL/GenBank/DDBJ whole genome shotgun (WGS) entry which is preliminary data.</text>
</comment>
<evidence type="ECO:0000313" key="2">
    <source>
        <dbReference type="Proteomes" id="UP000242791"/>
    </source>
</evidence>
<proteinExistence type="predicted"/>
<dbReference type="Proteomes" id="UP000242791">
    <property type="component" value="Unassembled WGS sequence"/>
</dbReference>
<reference evidence="1 2" key="1">
    <citation type="submission" date="2015-08" db="EMBL/GenBank/DDBJ databases">
        <title>Emmonsia species relationships and genome sequence.</title>
        <authorList>
            <person name="Cuomo C.A."/>
            <person name="Schwartz I.S."/>
            <person name="Kenyon C."/>
            <person name="De Hoog G.S."/>
            <person name="Govender N.P."/>
            <person name="Botha A."/>
            <person name="Moreno L."/>
            <person name="De Vries M."/>
            <person name="Munoz J.F."/>
            <person name="Stielow J.B."/>
        </authorList>
    </citation>
    <scope>NUCLEOTIDE SEQUENCE [LARGE SCALE GENOMIC DNA]</scope>
    <source>
        <strain evidence="1 2">EI222</strain>
    </source>
</reference>
<sequence length="157" mass="18057">MDLMKLWIQENHWDEENLSYDTLRGVVRAAWDAITEEQLQELASSLSGNVKIEGGSETGLRECTCGHFRASHWFGGIELLHRDSGIVVWSRFGPAAGQMSRIQAFVMRGETTIKWIFRDTMFRQSGLKRRRAMKPWGGSRLAKCLPFHMNSHYFHGL</sequence>
<dbReference type="EMBL" id="LGTZ01001184">
    <property type="protein sequence ID" value="OJD22064.1"/>
    <property type="molecule type" value="Genomic_DNA"/>
</dbReference>
<dbReference type="AlphaFoldDB" id="A0A1J9Q0M1"/>
<gene>
    <name evidence="1" type="ORF">ACJ73_06597</name>
</gene>
<keyword evidence="2" id="KW-1185">Reference proteome</keyword>
<accession>A0A1J9Q0M1</accession>
<name>A0A1J9Q0M1_9EURO</name>
<evidence type="ECO:0000313" key="1">
    <source>
        <dbReference type="EMBL" id="OJD22064.1"/>
    </source>
</evidence>
<protein>
    <submittedName>
        <fullName evidence="1">Uncharacterized protein</fullName>
    </submittedName>
</protein>
<dbReference type="VEuPathDB" id="FungiDB:ACJ73_06597"/>